<protein>
    <submittedName>
        <fullName evidence="1">Uncharacterized protein</fullName>
    </submittedName>
</protein>
<evidence type="ECO:0000313" key="2">
    <source>
        <dbReference type="Proteomes" id="UP000772434"/>
    </source>
</evidence>
<name>A0A9P5PD48_9AGAR</name>
<dbReference type="OrthoDB" id="3365698at2759"/>
<gene>
    <name evidence="1" type="ORF">BDP27DRAFT_1370452</name>
</gene>
<organism evidence="1 2">
    <name type="scientific">Rhodocollybia butyracea</name>
    <dbReference type="NCBI Taxonomy" id="206335"/>
    <lineage>
        <taxon>Eukaryota</taxon>
        <taxon>Fungi</taxon>
        <taxon>Dikarya</taxon>
        <taxon>Basidiomycota</taxon>
        <taxon>Agaricomycotina</taxon>
        <taxon>Agaricomycetes</taxon>
        <taxon>Agaricomycetidae</taxon>
        <taxon>Agaricales</taxon>
        <taxon>Marasmiineae</taxon>
        <taxon>Omphalotaceae</taxon>
        <taxon>Rhodocollybia</taxon>
    </lineage>
</organism>
<proteinExistence type="predicted"/>
<dbReference type="AlphaFoldDB" id="A0A9P5PD48"/>
<accession>A0A9P5PD48</accession>
<dbReference type="Proteomes" id="UP000772434">
    <property type="component" value="Unassembled WGS sequence"/>
</dbReference>
<sequence>MTPSCAGNAYPLRVPANLNSEELFAWENNLRFGFGPSVVTPERAKELKAMLALVNKEIETQRTKLLSLLSPMRKLPIETLLHIFHHVCEQNLLQCYPWEEEKNPPTNITSPVITYLPTMAISSFVGKPSSGDAHYVLGGYNDVCWLH</sequence>
<keyword evidence="2" id="KW-1185">Reference proteome</keyword>
<evidence type="ECO:0000313" key="1">
    <source>
        <dbReference type="EMBL" id="KAF9060537.1"/>
    </source>
</evidence>
<reference evidence="1" key="1">
    <citation type="submission" date="2020-11" db="EMBL/GenBank/DDBJ databases">
        <authorList>
            <consortium name="DOE Joint Genome Institute"/>
            <person name="Ahrendt S."/>
            <person name="Riley R."/>
            <person name="Andreopoulos W."/>
            <person name="Labutti K."/>
            <person name="Pangilinan J."/>
            <person name="Ruiz-Duenas F.J."/>
            <person name="Barrasa J.M."/>
            <person name="Sanchez-Garcia M."/>
            <person name="Camarero S."/>
            <person name="Miyauchi S."/>
            <person name="Serrano A."/>
            <person name="Linde D."/>
            <person name="Babiker R."/>
            <person name="Drula E."/>
            <person name="Ayuso-Fernandez I."/>
            <person name="Pacheco R."/>
            <person name="Padilla G."/>
            <person name="Ferreira P."/>
            <person name="Barriuso J."/>
            <person name="Kellner H."/>
            <person name="Castanera R."/>
            <person name="Alfaro M."/>
            <person name="Ramirez L."/>
            <person name="Pisabarro A.G."/>
            <person name="Kuo A."/>
            <person name="Tritt A."/>
            <person name="Lipzen A."/>
            <person name="He G."/>
            <person name="Yan M."/>
            <person name="Ng V."/>
            <person name="Cullen D."/>
            <person name="Martin F."/>
            <person name="Rosso M.-N."/>
            <person name="Henrissat B."/>
            <person name="Hibbett D."/>
            <person name="Martinez A.T."/>
            <person name="Grigoriev I.V."/>
        </authorList>
    </citation>
    <scope>NUCLEOTIDE SEQUENCE</scope>
    <source>
        <strain evidence="1">AH 40177</strain>
    </source>
</reference>
<dbReference type="EMBL" id="JADNRY010000239">
    <property type="protein sequence ID" value="KAF9060537.1"/>
    <property type="molecule type" value="Genomic_DNA"/>
</dbReference>
<comment type="caution">
    <text evidence="1">The sequence shown here is derived from an EMBL/GenBank/DDBJ whole genome shotgun (WGS) entry which is preliminary data.</text>
</comment>